<feature type="compositionally biased region" description="Basic and acidic residues" evidence="5">
    <location>
        <begin position="428"/>
        <end position="446"/>
    </location>
</feature>
<feature type="compositionally biased region" description="Polar residues" evidence="5">
    <location>
        <begin position="1"/>
        <end position="11"/>
    </location>
</feature>
<feature type="region of interest" description="Disordered" evidence="5">
    <location>
        <begin position="426"/>
        <end position="455"/>
    </location>
</feature>
<feature type="region of interest" description="Disordered" evidence="5">
    <location>
        <begin position="1"/>
        <end position="100"/>
    </location>
</feature>
<feature type="region of interest" description="Disordered" evidence="5">
    <location>
        <begin position="207"/>
        <end position="264"/>
    </location>
</feature>
<evidence type="ECO:0000259" key="6">
    <source>
        <dbReference type="PROSITE" id="PS50089"/>
    </source>
</evidence>
<keyword evidence="1" id="KW-0479">Metal-binding</keyword>
<feature type="region of interest" description="Disordered" evidence="5">
    <location>
        <begin position="474"/>
        <end position="535"/>
    </location>
</feature>
<dbReference type="UniPathway" id="UPA00143"/>
<keyword evidence="2 4" id="KW-0863">Zinc-finger</keyword>
<proteinExistence type="predicted"/>
<evidence type="ECO:0000313" key="7">
    <source>
        <dbReference type="EMBL" id="CDI51443.1"/>
    </source>
</evidence>
<dbReference type="InterPro" id="IPR017907">
    <property type="entry name" value="Znf_RING_CS"/>
</dbReference>
<organism evidence="7">
    <name type="scientific">Melanopsichium pennsylvanicum 4</name>
    <dbReference type="NCBI Taxonomy" id="1398559"/>
    <lineage>
        <taxon>Eukaryota</taxon>
        <taxon>Fungi</taxon>
        <taxon>Dikarya</taxon>
        <taxon>Basidiomycota</taxon>
        <taxon>Ustilaginomycotina</taxon>
        <taxon>Ustilaginomycetes</taxon>
        <taxon>Ustilaginales</taxon>
        <taxon>Ustilaginaceae</taxon>
        <taxon>Melanopsichium</taxon>
    </lineage>
</organism>
<dbReference type="Gene3D" id="3.30.40.10">
    <property type="entry name" value="Zinc/RING finger domain, C3HC4 (zinc finger)"/>
    <property type="match status" value="1"/>
</dbReference>
<dbReference type="InterPro" id="IPR001841">
    <property type="entry name" value="Znf_RING"/>
</dbReference>
<dbReference type="GO" id="GO:0008270">
    <property type="term" value="F:zinc ion binding"/>
    <property type="evidence" value="ECO:0007669"/>
    <property type="project" value="UniProtKB-KW"/>
</dbReference>
<dbReference type="SUPFAM" id="SSF57850">
    <property type="entry name" value="RING/U-box"/>
    <property type="match status" value="1"/>
</dbReference>
<dbReference type="Pfam" id="PF00097">
    <property type="entry name" value="zf-C3HC4"/>
    <property type="match status" value="1"/>
</dbReference>
<accession>A0A077QYL5</accession>
<evidence type="ECO:0000256" key="1">
    <source>
        <dbReference type="ARBA" id="ARBA00022723"/>
    </source>
</evidence>
<evidence type="ECO:0000256" key="2">
    <source>
        <dbReference type="ARBA" id="ARBA00022771"/>
    </source>
</evidence>
<name>A0A077QYL5_9BASI</name>
<reference evidence="7" key="1">
    <citation type="journal article" date="2014" name="Genome Biol. Evol.">
        <title>Gene Loss Rather Than Gene Gain Is Associated with a Host Jump from Monocots to Dicots in the Smut Fungus Melanopsichium pennsylvanicum.</title>
        <authorList>
            <person name="Sharma R."/>
            <person name="Mishra B."/>
            <person name="Runge F."/>
            <person name="Thines M."/>
        </authorList>
    </citation>
    <scope>NUCLEOTIDE SEQUENCE</scope>
    <source>
        <strain evidence="7">4</strain>
    </source>
</reference>
<dbReference type="InterPro" id="IPR013083">
    <property type="entry name" value="Znf_RING/FYVE/PHD"/>
</dbReference>
<evidence type="ECO:0000256" key="5">
    <source>
        <dbReference type="SAM" id="MobiDB-lite"/>
    </source>
</evidence>
<feature type="compositionally biased region" description="Polar residues" evidence="5">
    <location>
        <begin position="474"/>
        <end position="491"/>
    </location>
</feature>
<keyword evidence="3" id="KW-0862">Zinc</keyword>
<dbReference type="PANTHER" id="PTHR47094:SF1">
    <property type="entry name" value="RING-TYPE E3 UBIQUITIN TRANSFERASE"/>
    <property type="match status" value="1"/>
</dbReference>
<feature type="compositionally biased region" description="Low complexity" evidence="5">
    <location>
        <begin position="26"/>
        <end position="50"/>
    </location>
</feature>
<feature type="compositionally biased region" description="Polar residues" evidence="5">
    <location>
        <begin position="526"/>
        <end position="535"/>
    </location>
</feature>
<dbReference type="GO" id="GO:0061630">
    <property type="term" value="F:ubiquitin protein ligase activity"/>
    <property type="evidence" value="ECO:0007669"/>
    <property type="project" value="InterPro"/>
</dbReference>
<dbReference type="PANTHER" id="PTHR47094">
    <property type="entry name" value="ELFLESS, ISOFORM B"/>
    <property type="match status" value="1"/>
</dbReference>
<dbReference type="AlphaFoldDB" id="A0A077QYL5"/>
<feature type="compositionally biased region" description="Low complexity" evidence="5">
    <location>
        <begin position="61"/>
        <end position="71"/>
    </location>
</feature>
<protein>
    <recommendedName>
        <fullName evidence="6">RING-type domain-containing protein</fullName>
    </recommendedName>
</protein>
<dbReference type="EMBL" id="HG529506">
    <property type="protein sequence ID" value="CDI51443.1"/>
    <property type="molecule type" value="Genomic_DNA"/>
</dbReference>
<feature type="region of interest" description="Disordered" evidence="5">
    <location>
        <begin position="346"/>
        <end position="392"/>
    </location>
</feature>
<dbReference type="GO" id="GO:0140082">
    <property type="term" value="F:SUMO-ubiquitin ligase activity"/>
    <property type="evidence" value="ECO:0007669"/>
    <property type="project" value="TreeGrafter"/>
</dbReference>
<feature type="compositionally biased region" description="Gly residues" evidence="5">
    <location>
        <begin position="346"/>
        <end position="383"/>
    </location>
</feature>
<feature type="domain" description="RING-type" evidence="6">
    <location>
        <begin position="276"/>
        <end position="300"/>
    </location>
</feature>
<dbReference type="InterPro" id="IPR049627">
    <property type="entry name" value="SLX8"/>
</dbReference>
<dbReference type="GO" id="GO:0032183">
    <property type="term" value="F:SUMO binding"/>
    <property type="evidence" value="ECO:0007669"/>
    <property type="project" value="TreeGrafter"/>
</dbReference>
<feature type="compositionally biased region" description="Basic and acidic residues" evidence="5">
    <location>
        <begin position="235"/>
        <end position="246"/>
    </location>
</feature>
<evidence type="ECO:0000256" key="3">
    <source>
        <dbReference type="ARBA" id="ARBA00022833"/>
    </source>
</evidence>
<dbReference type="PROSITE" id="PS50089">
    <property type="entry name" value="ZF_RING_2"/>
    <property type="match status" value="1"/>
</dbReference>
<dbReference type="GO" id="GO:0033768">
    <property type="term" value="C:SUMO-targeted ubiquitin ligase complex"/>
    <property type="evidence" value="ECO:0007669"/>
    <property type="project" value="TreeGrafter"/>
</dbReference>
<dbReference type="PROSITE" id="PS00518">
    <property type="entry name" value="ZF_RING_1"/>
    <property type="match status" value="1"/>
</dbReference>
<dbReference type="GO" id="GO:0016567">
    <property type="term" value="P:protein ubiquitination"/>
    <property type="evidence" value="ECO:0007669"/>
    <property type="project" value="UniProtKB-UniPathway"/>
</dbReference>
<dbReference type="GO" id="GO:0006511">
    <property type="term" value="P:ubiquitin-dependent protein catabolic process"/>
    <property type="evidence" value="ECO:0007669"/>
    <property type="project" value="TreeGrafter"/>
</dbReference>
<evidence type="ECO:0000256" key="4">
    <source>
        <dbReference type="PROSITE-ProRule" id="PRU00175"/>
    </source>
</evidence>
<feature type="compositionally biased region" description="Polar residues" evidence="5">
    <location>
        <begin position="77"/>
        <end position="95"/>
    </location>
</feature>
<dbReference type="InterPro" id="IPR018957">
    <property type="entry name" value="Znf_C3HC4_RING-type"/>
</dbReference>
<sequence length="535" mass="55402">MPDTWSTSGSTEPGPPLPRPTVVAGSRSSSRASSIARSAYSSELSSRSASPTHQPARITRNRSVGSSNGSSLRPACSRSNEAGPSSSTDRNSGLSRSAARPDMHTAVVISNIVEISSDSSEDDDIVALGPDPIRIPQSSSYEIASVRRAPSAVPPLRSDLFSPPPPIGRSAEPLFLDSSNHRGRVVGVSADPGTGDFLTRPMPILRPQGSTSPADPGDSFTIISAQPAVPPRPPPRSEHPITDQRLRSTNLTMPRLSPPRSKPPPIEHPLLSTYSCPICFDAPKHLVVTPCGHFFCGECLFQALKTQAVQRGAMEEEDSLFNLNLFAPFAPAGTFGAGRGAYGAPTGPGSGHNGGGGRGGAAAGGAGAGRGRGGGARGGGPGATRGRNKTDPLAGQCPVCRAKIKGAFNGREKNGIVGLRLTIGKPINDPREENGKMKTTPTKEDAGSLDSSDLCEKDGEGEVVLATSKIVEMQTSAGTESESVADVSSNAIAGRKQSRGEVAEPICRSPITLAGDAQSKKRQRQASDSSATQTE</sequence>
<dbReference type="SMART" id="SM00184">
    <property type="entry name" value="RING"/>
    <property type="match status" value="1"/>
</dbReference>